<reference evidence="2" key="1">
    <citation type="submission" date="2016-10" db="EMBL/GenBank/DDBJ databases">
        <authorList>
            <person name="Varghese N."/>
            <person name="Submissions S."/>
        </authorList>
    </citation>
    <scope>NUCLEOTIDE SEQUENCE [LARGE SCALE GENOMIC DNA]</scope>
    <source>
        <strain evidence="2">CGMCC 1.10370</strain>
    </source>
</reference>
<dbReference type="Proteomes" id="UP000199672">
    <property type="component" value="Unassembled WGS sequence"/>
</dbReference>
<dbReference type="SUPFAM" id="SSF143422">
    <property type="entry name" value="Transposase IS200-like"/>
    <property type="match status" value="1"/>
</dbReference>
<dbReference type="STRING" id="739143.SAMN05216297_104241"/>
<dbReference type="GO" id="GO:0006313">
    <property type="term" value="P:DNA transposition"/>
    <property type="evidence" value="ECO:0007669"/>
    <property type="project" value="InterPro"/>
</dbReference>
<dbReference type="EMBL" id="FOMH01000004">
    <property type="protein sequence ID" value="SFD10715.1"/>
    <property type="molecule type" value="Genomic_DNA"/>
</dbReference>
<evidence type="ECO:0000313" key="1">
    <source>
        <dbReference type="EMBL" id="SFD10715.1"/>
    </source>
</evidence>
<organism evidence="1 2">
    <name type="scientific">Flavobacterium phragmitis</name>
    <dbReference type="NCBI Taxonomy" id="739143"/>
    <lineage>
        <taxon>Bacteria</taxon>
        <taxon>Pseudomonadati</taxon>
        <taxon>Bacteroidota</taxon>
        <taxon>Flavobacteriia</taxon>
        <taxon>Flavobacteriales</taxon>
        <taxon>Flavobacteriaceae</taxon>
        <taxon>Flavobacterium</taxon>
    </lineage>
</organism>
<sequence length="80" mass="9646">MLWLFKKAGKKNSNVKFRQFWQQNNKPVEIWSLKVFEQKLNYIHNNPIETGFVNNPVDWKYSSARNYADNDHTILEMDLN</sequence>
<dbReference type="InterPro" id="IPR036515">
    <property type="entry name" value="Transposase_17_sf"/>
</dbReference>
<keyword evidence="2" id="KW-1185">Reference proteome</keyword>
<evidence type="ECO:0000313" key="2">
    <source>
        <dbReference type="Proteomes" id="UP000199672"/>
    </source>
</evidence>
<name>A0A1I1PLK8_9FLAO</name>
<protein>
    <recommendedName>
        <fullName evidence="3">Transposase</fullName>
    </recommendedName>
</protein>
<dbReference type="GO" id="GO:0004803">
    <property type="term" value="F:transposase activity"/>
    <property type="evidence" value="ECO:0007669"/>
    <property type="project" value="InterPro"/>
</dbReference>
<dbReference type="AlphaFoldDB" id="A0A1I1PLK8"/>
<accession>A0A1I1PLK8</accession>
<dbReference type="Gene3D" id="3.30.70.1290">
    <property type="entry name" value="Transposase IS200-like"/>
    <property type="match status" value="1"/>
</dbReference>
<gene>
    <name evidence="1" type="ORF">SAMN05216297_104241</name>
</gene>
<dbReference type="OrthoDB" id="9788881at2"/>
<proteinExistence type="predicted"/>
<evidence type="ECO:0008006" key="3">
    <source>
        <dbReference type="Google" id="ProtNLM"/>
    </source>
</evidence>
<dbReference type="GO" id="GO:0003677">
    <property type="term" value="F:DNA binding"/>
    <property type="evidence" value="ECO:0007669"/>
    <property type="project" value="InterPro"/>
</dbReference>